<reference evidence="2" key="2">
    <citation type="submission" date="2022-06" db="UniProtKB">
        <authorList>
            <consortium name="EnsemblMetazoa"/>
        </authorList>
    </citation>
    <scope>IDENTIFICATION</scope>
    <source>
        <strain evidence="2">PS312</strain>
    </source>
</reference>
<accession>A0A8R1U630</accession>
<protein>
    <submittedName>
        <fullName evidence="2">Uncharacterized protein</fullName>
    </submittedName>
</protein>
<dbReference type="Proteomes" id="UP000005239">
    <property type="component" value="Unassembled WGS sequence"/>
</dbReference>
<proteinExistence type="predicted"/>
<name>A0A8R1U630_PRIPA</name>
<evidence type="ECO:0000313" key="3">
    <source>
        <dbReference type="Proteomes" id="UP000005239"/>
    </source>
</evidence>
<feature type="region of interest" description="Disordered" evidence="1">
    <location>
        <begin position="99"/>
        <end position="131"/>
    </location>
</feature>
<sequence>MTKTVPVVPDAMTTTLPLMSNIRDSYRTVKPRTVDASGPAQAPVVEAKPVEPKIPPIEQPPPVEPLDIMTKYLSYSTPGPAPAPTVEPIPAKGGGFVVPRDESNSNALPKPDPKPAPVAAPGTGAMPKTSLDESNQAVCTLHNYEKEARAFYGKTLNHLKKAEQFYPAFDLFAAKLERFFPGMLSKELLAKLRGSQQISEDNKAELQKEVTQQAQAYFNQKTLSLAFNFETAGYLLSTSTTFNDKSTPNAPVLRPYLPAFASARKQFDALSLDARKALDDAFPHLGMLDELEANRPADSLRDGEAYVKVFDDIIVHLKGFSGNLPGFEECDKVRALS</sequence>
<dbReference type="EnsemblMetazoa" id="PPA05084.1">
    <property type="protein sequence ID" value="PPA05084.1"/>
    <property type="gene ID" value="WBGene00094638"/>
</dbReference>
<evidence type="ECO:0000256" key="1">
    <source>
        <dbReference type="SAM" id="MobiDB-lite"/>
    </source>
</evidence>
<evidence type="ECO:0000313" key="2">
    <source>
        <dbReference type="EnsemblMetazoa" id="PPA05084.1"/>
    </source>
</evidence>
<reference evidence="3" key="1">
    <citation type="journal article" date="2008" name="Nat. Genet.">
        <title>The Pristionchus pacificus genome provides a unique perspective on nematode lifestyle and parasitism.</title>
        <authorList>
            <person name="Dieterich C."/>
            <person name="Clifton S.W."/>
            <person name="Schuster L.N."/>
            <person name="Chinwalla A."/>
            <person name="Delehaunty K."/>
            <person name="Dinkelacker I."/>
            <person name="Fulton L."/>
            <person name="Fulton R."/>
            <person name="Godfrey J."/>
            <person name="Minx P."/>
            <person name="Mitreva M."/>
            <person name="Roeseler W."/>
            <person name="Tian H."/>
            <person name="Witte H."/>
            <person name="Yang S.P."/>
            <person name="Wilson R.K."/>
            <person name="Sommer R.J."/>
        </authorList>
    </citation>
    <scope>NUCLEOTIDE SEQUENCE [LARGE SCALE GENOMIC DNA]</scope>
    <source>
        <strain evidence="3">PS312</strain>
    </source>
</reference>
<keyword evidence="3" id="KW-1185">Reference proteome</keyword>
<gene>
    <name evidence="2" type="primary">WBGene00094638</name>
</gene>
<organism evidence="2 3">
    <name type="scientific">Pristionchus pacificus</name>
    <name type="common">Parasitic nematode worm</name>
    <dbReference type="NCBI Taxonomy" id="54126"/>
    <lineage>
        <taxon>Eukaryota</taxon>
        <taxon>Metazoa</taxon>
        <taxon>Ecdysozoa</taxon>
        <taxon>Nematoda</taxon>
        <taxon>Chromadorea</taxon>
        <taxon>Rhabditida</taxon>
        <taxon>Rhabditina</taxon>
        <taxon>Diplogasteromorpha</taxon>
        <taxon>Diplogasteroidea</taxon>
        <taxon>Neodiplogasteridae</taxon>
        <taxon>Pristionchus</taxon>
    </lineage>
</organism>
<dbReference type="AlphaFoldDB" id="A0A8R1U630"/>